<evidence type="ECO:0000313" key="3">
    <source>
        <dbReference type="EMBL" id="AOZ45596.1"/>
    </source>
</evidence>
<dbReference type="EMBL" id="CP015970">
    <property type="protein sequence ID" value="AOZ45596.1"/>
    <property type="molecule type" value="Genomic_DNA"/>
</dbReference>
<dbReference type="Proteomes" id="UP000075221">
    <property type="component" value="Chromosome"/>
</dbReference>
<protein>
    <submittedName>
        <fullName evidence="2">Uncharacterized protein</fullName>
    </submittedName>
</protein>
<dbReference type="EMBL" id="CP014352">
    <property type="protein sequence ID" value="AMS06812.1"/>
    <property type="molecule type" value="Genomic_DNA"/>
</dbReference>
<evidence type="ECO:0000313" key="4">
    <source>
        <dbReference type="Proteomes" id="UP000075221"/>
    </source>
</evidence>
<keyword evidence="1" id="KW-0472">Membrane</keyword>
<dbReference type="AlphaFoldDB" id="A0AAC8YIP0"/>
<evidence type="ECO:0000313" key="2">
    <source>
        <dbReference type="EMBL" id="AMS06812.1"/>
    </source>
</evidence>
<gene>
    <name evidence="3" type="ORF">A8L58_01460</name>
    <name evidence="2" type="ORF">AXH35_16525</name>
</gene>
<proteinExistence type="predicted"/>
<dbReference type="Proteomes" id="UP000178666">
    <property type="component" value="Chromosome"/>
</dbReference>
<dbReference type="RefSeq" id="WP_062820542.1">
    <property type="nucleotide sequence ID" value="NZ_CP014352.1"/>
</dbReference>
<accession>A0AAC8YIP0</accession>
<name>A0AAC8YIP0_9ACTN</name>
<keyword evidence="5" id="KW-1185">Reference proteome</keyword>
<feature type="transmembrane region" description="Helical" evidence="1">
    <location>
        <begin position="99"/>
        <end position="118"/>
    </location>
</feature>
<sequence>MASSSVPKNPEINRSEMEAVLGARAELGEEMEPAVVDPFAARVTSEINRQMALERAEKSRPPAPDKGSVSANQRVAVAIVSAGVAIPLTAIMMGTGGGIFGSLIVWIGLVAINMVLGFRR</sequence>
<evidence type="ECO:0000313" key="5">
    <source>
        <dbReference type="Proteomes" id="UP000178666"/>
    </source>
</evidence>
<keyword evidence="1" id="KW-1133">Transmembrane helix</keyword>
<reference evidence="3 5" key="1">
    <citation type="journal article" date="2016" name="Plant Dis.">
        <title>Improved production of propionic acid using genome shuffling.</title>
        <authorList>
            <person name="Luna-Flores C.H."/>
            <person name="Palfreyman R.W."/>
            <person name="Kromer J.O."/>
            <person name="Nielsen L.K."/>
            <person name="Marcellin E."/>
        </authorList>
    </citation>
    <scope>NUCLEOTIDE SEQUENCE [LARGE SCALE GENOMIC DNA]</scope>
    <source>
        <strain evidence="3 5">F3E8</strain>
    </source>
</reference>
<reference evidence="2 4" key="2">
    <citation type="submission" date="2016-02" db="EMBL/GenBank/DDBJ databases">
        <title>Complete Genome Sequence of Propionibacterium acidipropionici ATCC 55737.</title>
        <authorList>
            <person name="Luna Flores C.H."/>
            <person name="Nielsen L.K."/>
            <person name="Marcellin E."/>
        </authorList>
    </citation>
    <scope>NUCLEOTIDE SEQUENCE [LARGE SCALE GENOMIC DNA]</scope>
    <source>
        <strain evidence="2 4">ATCC 55737</strain>
    </source>
</reference>
<feature type="transmembrane region" description="Helical" evidence="1">
    <location>
        <begin position="75"/>
        <end position="93"/>
    </location>
</feature>
<evidence type="ECO:0000256" key="1">
    <source>
        <dbReference type="SAM" id="Phobius"/>
    </source>
</evidence>
<organism evidence="2 4">
    <name type="scientific">Acidipropionibacterium acidipropionici</name>
    <dbReference type="NCBI Taxonomy" id="1748"/>
    <lineage>
        <taxon>Bacteria</taxon>
        <taxon>Bacillati</taxon>
        <taxon>Actinomycetota</taxon>
        <taxon>Actinomycetes</taxon>
        <taxon>Propionibacteriales</taxon>
        <taxon>Propionibacteriaceae</taxon>
        <taxon>Acidipropionibacterium</taxon>
    </lineage>
</organism>
<keyword evidence="1" id="KW-0812">Transmembrane</keyword>